<keyword evidence="2" id="KW-0012">Acyltransferase</keyword>
<protein>
    <submittedName>
        <fullName evidence="4">GCN5 family acetyltransferase</fullName>
    </submittedName>
</protein>
<name>A0A0D0X4G2_9ACTN</name>
<dbReference type="RefSeq" id="WP_043962557.1">
    <property type="nucleotide sequence ID" value="NZ_JBEZEP010000019.1"/>
</dbReference>
<dbReference type="InterPro" id="IPR016181">
    <property type="entry name" value="Acyl_CoA_acyltransferase"/>
</dbReference>
<feature type="domain" description="N-acetyltransferase" evidence="3">
    <location>
        <begin position="5"/>
        <end position="159"/>
    </location>
</feature>
<comment type="caution">
    <text evidence="4">The sequence shown here is derived from an EMBL/GenBank/DDBJ whole genome shotgun (WGS) entry which is preliminary data.</text>
</comment>
<dbReference type="PANTHER" id="PTHR43877:SF2">
    <property type="entry name" value="AMINOALKYLPHOSPHONATE N-ACETYLTRANSFERASE-RELATED"/>
    <property type="match status" value="1"/>
</dbReference>
<dbReference type="PANTHER" id="PTHR43877">
    <property type="entry name" value="AMINOALKYLPHOSPHONATE N-ACETYLTRANSFERASE-RELATED-RELATED"/>
    <property type="match status" value="1"/>
</dbReference>
<dbReference type="OrthoDB" id="4322031at2"/>
<sequence>MTDHLTIAPAGFADAGEILTVQRAAYVTEAQHYGDPFLPPLAETLDEILAMLAGPATVLVARAGHRLVGSVRALVDDAGTAHVGRLAVAPDQQGRGVGARLLAEVEAACAGRASRFALFTGAASERNLRLYRRHGYEIVGHRPDANGISLAVLEKRLVSPAGSDA</sequence>
<dbReference type="InterPro" id="IPR050832">
    <property type="entry name" value="Bact_Acetyltransf"/>
</dbReference>
<evidence type="ECO:0000313" key="4">
    <source>
        <dbReference type="EMBL" id="KIR65744.1"/>
    </source>
</evidence>
<organism evidence="4 5">
    <name type="scientific">Micromonospora haikouensis</name>
    <dbReference type="NCBI Taxonomy" id="686309"/>
    <lineage>
        <taxon>Bacteria</taxon>
        <taxon>Bacillati</taxon>
        <taxon>Actinomycetota</taxon>
        <taxon>Actinomycetes</taxon>
        <taxon>Micromonosporales</taxon>
        <taxon>Micromonosporaceae</taxon>
        <taxon>Micromonospora</taxon>
    </lineage>
</organism>
<evidence type="ECO:0000313" key="5">
    <source>
        <dbReference type="Proteomes" id="UP000032254"/>
    </source>
</evidence>
<dbReference type="Gene3D" id="3.40.630.30">
    <property type="match status" value="1"/>
</dbReference>
<dbReference type="SUPFAM" id="SSF55729">
    <property type="entry name" value="Acyl-CoA N-acyltransferases (Nat)"/>
    <property type="match status" value="1"/>
</dbReference>
<proteinExistence type="predicted"/>
<evidence type="ECO:0000256" key="2">
    <source>
        <dbReference type="ARBA" id="ARBA00023315"/>
    </source>
</evidence>
<dbReference type="Proteomes" id="UP000032254">
    <property type="component" value="Unassembled WGS sequence"/>
</dbReference>
<dbReference type="GeneID" id="301304543"/>
<keyword evidence="5" id="KW-1185">Reference proteome</keyword>
<dbReference type="InterPro" id="IPR000182">
    <property type="entry name" value="GNAT_dom"/>
</dbReference>
<reference evidence="4 5" key="1">
    <citation type="submission" date="2015-01" db="EMBL/GenBank/DDBJ databases">
        <title>Sequencing and annotation of Micromonospora carbonacea strain JXNU-1 genome.</title>
        <authorList>
            <person name="Long Z."/>
            <person name="Huang Y."/>
            <person name="Jiang Y."/>
        </authorList>
    </citation>
    <scope>NUCLEOTIDE SEQUENCE [LARGE SCALE GENOMIC DNA]</scope>
    <source>
        <strain evidence="4 5">JXNU-1</strain>
    </source>
</reference>
<accession>A0A0D0X4G2</accession>
<dbReference type="AlphaFoldDB" id="A0A0D0X4G2"/>
<gene>
    <name evidence="4" type="ORF">TK50_10400</name>
</gene>
<dbReference type="Pfam" id="PF13508">
    <property type="entry name" value="Acetyltransf_7"/>
    <property type="match status" value="1"/>
</dbReference>
<dbReference type="GO" id="GO:0016747">
    <property type="term" value="F:acyltransferase activity, transferring groups other than amino-acyl groups"/>
    <property type="evidence" value="ECO:0007669"/>
    <property type="project" value="InterPro"/>
</dbReference>
<dbReference type="CDD" id="cd04301">
    <property type="entry name" value="NAT_SF"/>
    <property type="match status" value="1"/>
</dbReference>
<evidence type="ECO:0000256" key="1">
    <source>
        <dbReference type="ARBA" id="ARBA00022679"/>
    </source>
</evidence>
<keyword evidence="1 4" id="KW-0808">Transferase</keyword>
<dbReference type="EMBL" id="JXSX01000001">
    <property type="protein sequence ID" value="KIR65744.1"/>
    <property type="molecule type" value="Genomic_DNA"/>
</dbReference>
<dbReference type="PATRIC" id="fig|47853.6.peg.2211"/>
<dbReference type="PROSITE" id="PS51186">
    <property type="entry name" value="GNAT"/>
    <property type="match status" value="1"/>
</dbReference>
<evidence type="ECO:0000259" key="3">
    <source>
        <dbReference type="PROSITE" id="PS51186"/>
    </source>
</evidence>